<reference evidence="2 3" key="1">
    <citation type="submission" date="2019-03" db="EMBL/GenBank/DDBJ databases">
        <title>Genomic Encyclopedia of Archaeal and Bacterial Type Strains, Phase II (KMG-II): from individual species to whole genera.</title>
        <authorList>
            <person name="Goeker M."/>
        </authorList>
    </citation>
    <scope>NUCLEOTIDE SEQUENCE [LARGE SCALE GENOMIC DNA]</scope>
    <source>
        <strain evidence="2 3">DSM 22554</strain>
    </source>
</reference>
<keyword evidence="1" id="KW-0472">Membrane</keyword>
<accession>A0A4R1LRJ2</accession>
<keyword evidence="1" id="KW-0812">Transmembrane</keyword>
<protein>
    <submittedName>
        <fullName evidence="2">Uncharacterized protein</fullName>
    </submittedName>
</protein>
<evidence type="ECO:0000313" key="3">
    <source>
        <dbReference type="Proteomes" id="UP000294616"/>
    </source>
</evidence>
<name>A0A4R1LRJ2_9SPHI</name>
<keyword evidence="1" id="KW-1133">Transmembrane helix</keyword>
<dbReference type="Proteomes" id="UP000294616">
    <property type="component" value="Unassembled WGS sequence"/>
</dbReference>
<sequence>MDKHLPSFYNKVKAIVLLLCLFFMMAGTCPIRTILSSASFSIVESSKQPSNTKSFVYENLSCSFEGKINQATFLDLSKTNNNSLPLPFLLTLLNLYLFVSILNTWKGSNIKYRNKLFIYNIPLFLKNRSIII</sequence>
<gene>
    <name evidence="2" type="ORF">C8N28_2604</name>
</gene>
<proteinExistence type="predicted"/>
<comment type="caution">
    <text evidence="2">The sequence shown here is derived from an EMBL/GenBank/DDBJ whole genome shotgun (WGS) entry which is preliminary data.</text>
</comment>
<feature type="transmembrane region" description="Helical" evidence="1">
    <location>
        <begin position="84"/>
        <end position="105"/>
    </location>
</feature>
<keyword evidence="3" id="KW-1185">Reference proteome</keyword>
<evidence type="ECO:0000256" key="1">
    <source>
        <dbReference type="SAM" id="Phobius"/>
    </source>
</evidence>
<dbReference type="AlphaFoldDB" id="A0A4R1LRJ2"/>
<organism evidence="2 3">
    <name type="scientific">Albibacterium bauzanense</name>
    <dbReference type="NCBI Taxonomy" id="653929"/>
    <lineage>
        <taxon>Bacteria</taxon>
        <taxon>Pseudomonadati</taxon>
        <taxon>Bacteroidota</taxon>
        <taxon>Sphingobacteriia</taxon>
        <taxon>Sphingobacteriales</taxon>
        <taxon>Sphingobacteriaceae</taxon>
        <taxon>Albibacterium</taxon>
    </lineage>
</organism>
<evidence type="ECO:0000313" key="2">
    <source>
        <dbReference type="EMBL" id="TCK80850.1"/>
    </source>
</evidence>
<dbReference type="EMBL" id="SMGO01000003">
    <property type="protein sequence ID" value="TCK80850.1"/>
    <property type="molecule type" value="Genomic_DNA"/>
</dbReference>